<feature type="transmembrane region" description="Helical" evidence="9">
    <location>
        <begin position="295"/>
        <end position="319"/>
    </location>
</feature>
<dbReference type="InterPro" id="IPR003593">
    <property type="entry name" value="AAA+_ATPase"/>
</dbReference>
<comment type="subcellular location">
    <subcellularLocation>
        <location evidence="1">Membrane</location>
        <topology evidence="1">Multi-pass membrane protein</topology>
    </subcellularLocation>
</comment>
<dbReference type="Pfam" id="PF00005">
    <property type="entry name" value="ABC_tran"/>
    <property type="match status" value="2"/>
</dbReference>
<dbReference type="PROSITE" id="PS00211">
    <property type="entry name" value="ABC_TRANSPORTER_1"/>
    <property type="match status" value="2"/>
</dbReference>
<keyword evidence="4" id="KW-0677">Repeat</keyword>
<feature type="transmembrane region" description="Helical" evidence="9">
    <location>
        <begin position="972"/>
        <end position="992"/>
    </location>
</feature>
<dbReference type="InterPro" id="IPR027417">
    <property type="entry name" value="P-loop_NTPase"/>
</dbReference>
<dbReference type="KEGG" id="bman:114246548"/>
<evidence type="ECO:0000256" key="5">
    <source>
        <dbReference type="ARBA" id="ARBA00022741"/>
    </source>
</evidence>
<protein>
    <submittedName>
        <fullName evidence="13">Multidrug resistance protein homolog 49-like</fullName>
    </submittedName>
</protein>
<dbReference type="PROSITE" id="PS50929">
    <property type="entry name" value="ABC_TM1F"/>
    <property type="match status" value="2"/>
</dbReference>
<dbReference type="SUPFAM" id="SSF90123">
    <property type="entry name" value="ABC transporter transmembrane region"/>
    <property type="match status" value="2"/>
</dbReference>
<comment type="similarity">
    <text evidence="2">Belongs to the ABC transporter superfamily. ABCB family. Multidrug resistance exporter (TC 3.A.1.201) subfamily.</text>
</comment>
<evidence type="ECO:0000259" key="11">
    <source>
        <dbReference type="PROSITE" id="PS50929"/>
    </source>
</evidence>
<keyword evidence="3 9" id="KW-0812">Transmembrane</keyword>
<keyword evidence="5" id="KW-0547">Nucleotide-binding</keyword>
<dbReference type="CDD" id="cd18577">
    <property type="entry name" value="ABC_6TM_Pgp_ABCB1_D1_like"/>
    <property type="match status" value="1"/>
</dbReference>
<name>A0A6J2K3P3_BOMMA</name>
<dbReference type="Proteomes" id="UP000504629">
    <property type="component" value="Unplaced"/>
</dbReference>
<feature type="transmembrane region" description="Helical" evidence="9">
    <location>
        <begin position="744"/>
        <end position="767"/>
    </location>
</feature>
<dbReference type="GO" id="GO:0005743">
    <property type="term" value="C:mitochondrial inner membrane"/>
    <property type="evidence" value="ECO:0007669"/>
    <property type="project" value="TreeGrafter"/>
</dbReference>
<evidence type="ECO:0000256" key="2">
    <source>
        <dbReference type="ARBA" id="ARBA00007577"/>
    </source>
</evidence>
<dbReference type="SMART" id="SM00382">
    <property type="entry name" value="AAA"/>
    <property type="match status" value="2"/>
</dbReference>
<keyword evidence="8 9" id="KW-0472">Membrane</keyword>
<feature type="transmembrane region" description="Helical" evidence="9">
    <location>
        <begin position="116"/>
        <end position="143"/>
    </location>
</feature>
<keyword evidence="6" id="KW-0067">ATP-binding</keyword>
<dbReference type="GO" id="GO:0009636">
    <property type="term" value="P:response to toxic substance"/>
    <property type="evidence" value="ECO:0007669"/>
    <property type="project" value="UniProtKB-ARBA"/>
</dbReference>
<dbReference type="RefSeq" id="XP_028034924.1">
    <property type="nucleotide sequence ID" value="XM_028179123.1"/>
</dbReference>
<organism evidence="12 13">
    <name type="scientific">Bombyx mandarina</name>
    <name type="common">Wild silk moth</name>
    <name type="synonym">Wild silkworm</name>
    <dbReference type="NCBI Taxonomy" id="7092"/>
    <lineage>
        <taxon>Eukaryota</taxon>
        <taxon>Metazoa</taxon>
        <taxon>Ecdysozoa</taxon>
        <taxon>Arthropoda</taxon>
        <taxon>Hexapoda</taxon>
        <taxon>Insecta</taxon>
        <taxon>Pterygota</taxon>
        <taxon>Neoptera</taxon>
        <taxon>Endopterygota</taxon>
        <taxon>Lepidoptera</taxon>
        <taxon>Glossata</taxon>
        <taxon>Ditrysia</taxon>
        <taxon>Bombycoidea</taxon>
        <taxon>Bombycidae</taxon>
        <taxon>Bombycinae</taxon>
        <taxon>Bombyx</taxon>
    </lineage>
</organism>
<evidence type="ECO:0000256" key="4">
    <source>
        <dbReference type="ARBA" id="ARBA00022737"/>
    </source>
</evidence>
<reference evidence="13" key="1">
    <citation type="submission" date="2025-08" db="UniProtKB">
        <authorList>
            <consortium name="RefSeq"/>
        </authorList>
    </citation>
    <scope>IDENTIFICATION</scope>
    <source>
        <tissue evidence="13">Silk gland</tissue>
    </source>
</reference>
<evidence type="ECO:0000256" key="6">
    <source>
        <dbReference type="ARBA" id="ARBA00022840"/>
    </source>
</evidence>
<keyword evidence="12" id="KW-1185">Reference proteome</keyword>
<evidence type="ECO:0000256" key="8">
    <source>
        <dbReference type="ARBA" id="ARBA00023136"/>
    </source>
</evidence>
<dbReference type="PANTHER" id="PTHR43394">
    <property type="entry name" value="ATP-DEPENDENT PERMEASE MDL1, MITOCHONDRIAL"/>
    <property type="match status" value="1"/>
</dbReference>
<dbReference type="OrthoDB" id="6500128at2759"/>
<dbReference type="GO" id="GO:0090374">
    <property type="term" value="P:oligopeptide export from mitochondrion"/>
    <property type="evidence" value="ECO:0007669"/>
    <property type="project" value="TreeGrafter"/>
</dbReference>
<feature type="domain" description="ABC transporter" evidence="10">
    <location>
        <begin position="403"/>
        <end position="639"/>
    </location>
</feature>
<gene>
    <name evidence="13" type="primary">LOC114246548</name>
</gene>
<dbReference type="SUPFAM" id="SSF52540">
    <property type="entry name" value="P-loop containing nucleoside triphosphate hydrolases"/>
    <property type="match status" value="2"/>
</dbReference>
<evidence type="ECO:0000256" key="1">
    <source>
        <dbReference type="ARBA" id="ARBA00004141"/>
    </source>
</evidence>
<evidence type="ECO:0000313" key="13">
    <source>
        <dbReference type="RefSeq" id="XP_028034924.1"/>
    </source>
</evidence>
<feature type="transmembrane region" description="Helical" evidence="9">
    <location>
        <begin position="787"/>
        <end position="810"/>
    </location>
</feature>
<dbReference type="GeneID" id="114246548"/>
<feature type="domain" description="ABC transmembrane type-1" evidence="11">
    <location>
        <begin position="747"/>
        <end position="1032"/>
    </location>
</feature>
<dbReference type="InterPro" id="IPR039421">
    <property type="entry name" value="Type_1_exporter"/>
</dbReference>
<evidence type="ECO:0000256" key="3">
    <source>
        <dbReference type="ARBA" id="ARBA00022692"/>
    </source>
</evidence>
<feature type="transmembrane region" description="Helical" evidence="9">
    <location>
        <begin position="192"/>
        <end position="211"/>
    </location>
</feature>
<accession>A0A6J2K3P3</accession>
<dbReference type="GO" id="GO:0015421">
    <property type="term" value="F:ABC-type oligopeptide transporter activity"/>
    <property type="evidence" value="ECO:0007669"/>
    <property type="project" value="TreeGrafter"/>
</dbReference>
<dbReference type="GO" id="GO:0005524">
    <property type="term" value="F:ATP binding"/>
    <property type="evidence" value="ECO:0007669"/>
    <property type="project" value="UniProtKB-KW"/>
</dbReference>
<dbReference type="Pfam" id="PF00664">
    <property type="entry name" value="ABC_membrane"/>
    <property type="match status" value="2"/>
</dbReference>
<evidence type="ECO:0000256" key="9">
    <source>
        <dbReference type="SAM" id="Phobius"/>
    </source>
</evidence>
<dbReference type="FunFam" id="3.40.50.300:FF:001370">
    <property type="entry name" value="p-GlycoProtein related"/>
    <property type="match status" value="1"/>
</dbReference>
<sequence length="1315" mass="142268">MKGQSKRFVSHKGKAYDIGVKKKQDVGIGFLDLWRYATTTERLVTFLGVLLSFCCSCGLVAAVVIYGELTSLFVQRNNAAPTTPHGHILGLFGGGRVLPGGNRSLHMDALVEDSRAFGLASVVIMIMQMTTAAFAVITANWAATRMVTRLRLRILRSVLSQEIAFFDTNTTMNFASTLTEDMEKLQAGVGEHVVMTTYLAGTVVCGSALSLSYGWELTLAGLSVVPVAILVATVVAKYQTKCSTNEVVAYGVAGRIVEEVLSAIRTVRAYGGEELEVKRYSEALKPAASHARRRGLWAGAGSGLGWLLTYSLNAIVLAYGTALCVRDSDLPPEEQDYHPGIMVTILFCTFVAAQNIAMCNPHLEIFSTARGAAKSLFKLIERKSNIDALENVGVKPESFRGDIQFENLYFNYPSRPDVKVLRGLTLKISAGETVALVGSSGCGKSTLLQLLQRMYEPETGRVVVDGHPLNKLHLHHFRKSIGVVGQEPVLFCGTIRENITFGMDDVTEEQMIEAAKTAHAHQFITKLANGYDTMLGERGAALSGGQKQRIAIARAIVRRPAVLLLDEPTSALDPAAEKQVQAALDAASKGRTTLVVSHRLSTIANASKIVYIEQGSVLEQGTHAELLEKKGNYWKLLNEDLTSKSIAATLSAAGNDDDDEVLETVEECRFRRSVSRQSMHRESMNRNHFVRGSRRLRSISSAHLPVTAVPDLLNYVEPEETEDESVPEVSSLALMKLNAPEWPLLMGGGVASFLVGSTMPIFALLFSKLYGMFASDDTDAILEQSQLYAGLFAGVAAACGIVNFLQTWLLSKAGSKLTDRLREHSFRNYLKQEQGWFDEQANSVGALCARLSSDCAAVQGATGTKLGTVLQGVSTMVIGVGLAMAYSWKMTLVSLTSVPCVMGAIYLEGYVNKRTEEKQKKAIEHASRVATEAVLNVRTVQSLGVELTVLEKYERALMGGGGRGRSGAMRGAVYGACLCAPTLGYAVSLAYGGYLIATEGLHYEYAILVSEALIYGAWMLAEALSFAPNFAAAKRSGARIINALAREPKIVTEPTAKDEPAWTAKGEVNFSDLHFNYPTRPSVPVLRGLNLQLKAGRTVALVGASGCGKSTLMHLIMRSYDPTKGKVELDGRDIKRDLSLPSLRSNLGLVQQEPALFERSIRENIAYGDNSRDVTLEEIIDAAKQANVHGFVAGLPLGYETKLGQGGAALSGGQKQRIAIARALVRNPRVLLLDEATSALDASSEKVVQSALEVAAKDRTTIIIAHRLATIRHAHTICVVENGVIAESGSHDELVRKRGLYWELLQQQGPSEAKA</sequence>
<feature type="transmembrane region" description="Helical" evidence="9">
    <location>
        <begin position="1012"/>
        <end position="1032"/>
    </location>
</feature>
<dbReference type="PROSITE" id="PS50893">
    <property type="entry name" value="ABC_TRANSPORTER_2"/>
    <property type="match status" value="2"/>
</dbReference>
<dbReference type="FunFam" id="3.40.50.300:FF:000916">
    <property type="entry name" value="ABC transporter B family member 9"/>
    <property type="match status" value="1"/>
</dbReference>
<evidence type="ECO:0000259" key="10">
    <source>
        <dbReference type="PROSITE" id="PS50893"/>
    </source>
</evidence>
<feature type="domain" description="ABC transporter" evidence="10">
    <location>
        <begin position="1068"/>
        <end position="1307"/>
    </location>
</feature>
<dbReference type="Gene3D" id="1.20.1560.10">
    <property type="entry name" value="ABC transporter type 1, transmembrane domain"/>
    <property type="match status" value="1"/>
</dbReference>
<dbReference type="PANTHER" id="PTHR43394:SF27">
    <property type="entry name" value="ATP-DEPENDENT TRANSLOCASE ABCB1-LIKE"/>
    <property type="match status" value="1"/>
</dbReference>
<dbReference type="CDD" id="cd18578">
    <property type="entry name" value="ABC_6TM_Pgp_ABCB1_D2_like"/>
    <property type="match status" value="1"/>
</dbReference>
<feature type="domain" description="ABC transmembrane type-1" evidence="11">
    <location>
        <begin position="46"/>
        <end position="368"/>
    </location>
</feature>
<dbReference type="InterPro" id="IPR003439">
    <property type="entry name" value="ABC_transporter-like_ATP-bd"/>
</dbReference>
<dbReference type="InterPro" id="IPR036640">
    <property type="entry name" value="ABC1_TM_sf"/>
</dbReference>
<proteinExistence type="inferred from homology"/>
<feature type="transmembrane region" description="Helical" evidence="9">
    <location>
        <begin position="217"/>
        <end position="236"/>
    </location>
</feature>
<feature type="transmembrane region" description="Helical" evidence="9">
    <location>
        <begin position="892"/>
        <end position="911"/>
    </location>
</feature>
<evidence type="ECO:0000256" key="7">
    <source>
        <dbReference type="ARBA" id="ARBA00022989"/>
    </source>
</evidence>
<dbReference type="InterPro" id="IPR017871">
    <property type="entry name" value="ABC_transporter-like_CS"/>
</dbReference>
<keyword evidence="7 9" id="KW-1133">Transmembrane helix</keyword>
<evidence type="ECO:0000313" key="12">
    <source>
        <dbReference type="Proteomes" id="UP000504629"/>
    </source>
</evidence>
<feature type="transmembrane region" description="Helical" evidence="9">
    <location>
        <begin position="43"/>
        <end position="66"/>
    </location>
</feature>
<dbReference type="GO" id="GO:0016887">
    <property type="term" value="F:ATP hydrolysis activity"/>
    <property type="evidence" value="ECO:0007669"/>
    <property type="project" value="InterPro"/>
</dbReference>
<dbReference type="Gene3D" id="3.40.50.300">
    <property type="entry name" value="P-loop containing nucleotide triphosphate hydrolases"/>
    <property type="match status" value="2"/>
</dbReference>
<dbReference type="InterPro" id="IPR011527">
    <property type="entry name" value="ABC1_TM_dom"/>
</dbReference>
<dbReference type="CDD" id="cd03249">
    <property type="entry name" value="ABC_MTABC3_MDL1_MDL2"/>
    <property type="match status" value="2"/>
</dbReference>